<accession>A0A918NL19</accession>
<feature type="compositionally biased region" description="Basic and acidic residues" evidence="1">
    <location>
        <begin position="42"/>
        <end position="52"/>
    </location>
</feature>
<feature type="region of interest" description="Disordered" evidence="1">
    <location>
        <begin position="1"/>
        <end position="89"/>
    </location>
</feature>
<feature type="region of interest" description="Disordered" evidence="1">
    <location>
        <begin position="101"/>
        <end position="124"/>
    </location>
</feature>
<comment type="caution">
    <text evidence="2">The sequence shown here is derived from an EMBL/GenBank/DDBJ whole genome shotgun (WGS) entry which is preliminary data.</text>
</comment>
<dbReference type="Proteomes" id="UP000619244">
    <property type="component" value="Unassembled WGS sequence"/>
</dbReference>
<evidence type="ECO:0000313" key="3">
    <source>
        <dbReference type="Proteomes" id="UP000619244"/>
    </source>
</evidence>
<evidence type="ECO:0000256" key="1">
    <source>
        <dbReference type="SAM" id="MobiDB-lite"/>
    </source>
</evidence>
<reference evidence="2" key="1">
    <citation type="journal article" date="2014" name="Int. J. Syst. Evol. Microbiol.">
        <title>Complete genome sequence of Corynebacterium casei LMG S-19264T (=DSM 44701T), isolated from a smear-ripened cheese.</title>
        <authorList>
            <consortium name="US DOE Joint Genome Institute (JGI-PGF)"/>
            <person name="Walter F."/>
            <person name="Albersmeier A."/>
            <person name="Kalinowski J."/>
            <person name="Ruckert C."/>
        </authorList>
    </citation>
    <scope>NUCLEOTIDE SEQUENCE</scope>
    <source>
        <strain evidence="2">JCM 4790</strain>
    </source>
</reference>
<name>A0A918NL19_9ACTN</name>
<organism evidence="2 3">
    <name type="scientific">Streptomyces minutiscleroticus</name>
    <dbReference type="NCBI Taxonomy" id="68238"/>
    <lineage>
        <taxon>Bacteria</taxon>
        <taxon>Bacillati</taxon>
        <taxon>Actinomycetota</taxon>
        <taxon>Actinomycetes</taxon>
        <taxon>Kitasatosporales</taxon>
        <taxon>Streptomycetaceae</taxon>
        <taxon>Streptomyces</taxon>
    </lineage>
</organism>
<feature type="compositionally biased region" description="Low complexity" evidence="1">
    <location>
        <begin position="53"/>
        <end position="70"/>
    </location>
</feature>
<protein>
    <submittedName>
        <fullName evidence="2">Uncharacterized protein</fullName>
    </submittedName>
</protein>
<keyword evidence="3" id="KW-1185">Reference proteome</keyword>
<gene>
    <name evidence="2" type="ORF">GCM10010358_35210</name>
</gene>
<reference evidence="2" key="2">
    <citation type="submission" date="2020-09" db="EMBL/GenBank/DDBJ databases">
        <authorList>
            <person name="Sun Q."/>
            <person name="Ohkuma M."/>
        </authorList>
    </citation>
    <scope>NUCLEOTIDE SEQUENCE</scope>
    <source>
        <strain evidence="2">JCM 4790</strain>
    </source>
</reference>
<evidence type="ECO:0000313" key="2">
    <source>
        <dbReference type="EMBL" id="GGX77795.1"/>
    </source>
</evidence>
<dbReference type="AlphaFoldDB" id="A0A918NL19"/>
<proteinExistence type="predicted"/>
<dbReference type="EMBL" id="BMVU01000015">
    <property type="protein sequence ID" value="GGX77795.1"/>
    <property type="molecule type" value="Genomic_DNA"/>
</dbReference>
<sequence length="124" mass="12807">MRPAQYPHPLDGVGARFQGHPRIGQLGLPVRDAAADIVTQRARVDKRRDRGPRGPVTAGAGRTAPGPAVGLARARRGTGPGTPSDTLGVLSDTLGVLSDGLGVLSDRGPGPPWETGPGHAVRRF</sequence>